<dbReference type="SUPFAM" id="SSF52833">
    <property type="entry name" value="Thioredoxin-like"/>
    <property type="match status" value="1"/>
</dbReference>
<dbReference type="InterPro" id="IPR002109">
    <property type="entry name" value="Glutaredoxin"/>
</dbReference>
<feature type="domain" description="Glutaredoxin" evidence="2">
    <location>
        <begin position="192"/>
        <end position="262"/>
    </location>
</feature>
<gene>
    <name evidence="3" type="ORF">HPP92_003872</name>
</gene>
<evidence type="ECO:0000313" key="4">
    <source>
        <dbReference type="Proteomes" id="UP000636800"/>
    </source>
</evidence>
<feature type="region of interest" description="Disordered" evidence="1">
    <location>
        <begin position="120"/>
        <end position="191"/>
    </location>
</feature>
<reference evidence="3 4" key="1">
    <citation type="journal article" date="2020" name="Nat. Food">
        <title>A phased Vanilla planifolia genome enables genetic improvement of flavour and production.</title>
        <authorList>
            <person name="Hasing T."/>
            <person name="Tang H."/>
            <person name="Brym M."/>
            <person name="Khazi F."/>
            <person name="Huang T."/>
            <person name="Chambers A.H."/>
        </authorList>
    </citation>
    <scope>NUCLEOTIDE SEQUENCE [LARGE SCALE GENOMIC DNA]</scope>
    <source>
        <tissue evidence="3">Leaf</tissue>
    </source>
</reference>
<dbReference type="CDD" id="cd03031">
    <property type="entry name" value="GRX_GRX_like"/>
    <property type="match status" value="1"/>
</dbReference>
<dbReference type="EMBL" id="JADCNL010000001">
    <property type="protein sequence ID" value="KAG0499181.1"/>
    <property type="molecule type" value="Genomic_DNA"/>
</dbReference>
<dbReference type="Pfam" id="PF00462">
    <property type="entry name" value="Glutaredoxin"/>
    <property type="match status" value="1"/>
</dbReference>
<comment type="caution">
    <text evidence="3">The sequence shown here is derived from an EMBL/GenBank/DDBJ whole genome shotgun (WGS) entry which is preliminary data.</text>
</comment>
<dbReference type="Pfam" id="PF23733">
    <property type="entry name" value="GRXCR1-2_C"/>
    <property type="match status" value="1"/>
</dbReference>
<dbReference type="Proteomes" id="UP000636800">
    <property type="component" value="Chromosome 1"/>
</dbReference>
<dbReference type="InterPro" id="IPR036249">
    <property type="entry name" value="Thioredoxin-like_sf"/>
</dbReference>
<protein>
    <recommendedName>
        <fullName evidence="2">Glutaredoxin domain-containing protein</fullName>
    </recommendedName>
</protein>
<dbReference type="Gene3D" id="3.40.30.10">
    <property type="entry name" value="Glutaredoxin"/>
    <property type="match status" value="1"/>
</dbReference>
<sequence length="347" mass="38418">MGCASSKRVEASVAAGDIYWPPPSSISLFDITKVDEPWLAASKDYKPKPTPVPLPLLEKLDSFEIAPKPWSEVSKALEDLKPSFNLSLDEEKPSFNPSSRPNTLIKDPTFDVVHGEVHQTKSTTFELSSSSSPRRPPPPELTGLRTVRENNFVLRDRQERQGKKGEEQRKWKRRDPFEGYPERRPPGNPDGVVLYTTTLRGVRRTFEDCERVRQVMEGRAAEAGLEVDERDVALHGDYLREVRELAGEGATVPRVFVGGRYIGGAAEVVEVDETGKLGEMMRWLGRRNGGGEKGKRGRRDCEGCGGARFVPCLVCGGSCKVASEDAQGFKRCGSCNENGLVMCPLCH</sequence>
<dbReference type="PANTHER" id="PTHR45669">
    <property type="entry name" value="GLUTAREDOXIN DOMAIN-CONTAINING CYSTEINE-RICH PROTEIN CG12206-RELATED"/>
    <property type="match status" value="1"/>
</dbReference>
<feature type="compositionally biased region" description="Basic and acidic residues" evidence="1">
    <location>
        <begin position="154"/>
        <end position="185"/>
    </location>
</feature>
<name>A0A835VJU7_VANPL</name>
<proteinExistence type="predicted"/>
<dbReference type="AlphaFoldDB" id="A0A835VJU7"/>
<evidence type="ECO:0000256" key="1">
    <source>
        <dbReference type="SAM" id="MobiDB-lite"/>
    </source>
</evidence>
<evidence type="ECO:0000313" key="3">
    <source>
        <dbReference type="EMBL" id="KAG0499181.1"/>
    </source>
</evidence>
<dbReference type="PANTHER" id="PTHR45669:SF7">
    <property type="entry name" value="F1N19.7"/>
    <property type="match status" value="1"/>
</dbReference>
<dbReference type="PROSITE" id="PS51354">
    <property type="entry name" value="GLUTAREDOXIN_2"/>
    <property type="match status" value="1"/>
</dbReference>
<keyword evidence="4" id="KW-1185">Reference proteome</keyword>
<organism evidence="3 4">
    <name type="scientific">Vanilla planifolia</name>
    <name type="common">Vanilla</name>
    <dbReference type="NCBI Taxonomy" id="51239"/>
    <lineage>
        <taxon>Eukaryota</taxon>
        <taxon>Viridiplantae</taxon>
        <taxon>Streptophyta</taxon>
        <taxon>Embryophyta</taxon>
        <taxon>Tracheophyta</taxon>
        <taxon>Spermatophyta</taxon>
        <taxon>Magnoliopsida</taxon>
        <taxon>Liliopsida</taxon>
        <taxon>Asparagales</taxon>
        <taxon>Orchidaceae</taxon>
        <taxon>Vanilloideae</taxon>
        <taxon>Vanilleae</taxon>
        <taxon>Vanilla</taxon>
    </lineage>
</organism>
<accession>A0A835VJU7</accession>
<evidence type="ECO:0000259" key="2">
    <source>
        <dbReference type="Pfam" id="PF00462"/>
    </source>
</evidence>